<keyword evidence="4" id="KW-1185">Reference proteome</keyword>
<organism evidence="3 4">
    <name type="scientific">Pendulispora rubella</name>
    <dbReference type="NCBI Taxonomy" id="2741070"/>
    <lineage>
        <taxon>Bacteria</taxon>
        <taxon>Pseudomonadati</taxon>
        <taxon>Myxococcota</taxon>
        <taxon>Myxococcia</taxon>
        <taxon>Myxococcales</taxon>
        <taxon>Sorangiineae</taxon>
        <taxon>Pendulisporaceae</taxon>
        <taxon>Pendulispora</taxon>
    </lineage>
</organism>
<feature type="region of interest" description="Disordered" evidence="1">
    <location>
        <begin position="89"/>
        <end position="122"/>
    </location>
</feature>
<dbReference type="EMBL" id="CP089983">
    <property type="protein sequence ID" value="WXB08249.1"/>
    <property type="molecule type" value="Genomic_DNA"/>
</dbReference>
<accession>A0ABZ2LFC7</accession>
<dbReference type="RefSeq" id="WP_394837924.1">
    <property type="nucleotide sequence ID" value="NZ_CP089929.1"/>
</dbReference>
<evidence type="ECO:0000256" key="2">
    <source>
        <dbReference type="SAM" id="SignalP"/>
    </source>
</evidence>
<gene>
    <name evidence="3" type="ORF">LVJ94_13515</name>
</gene>
<proteinExistence type="predicted"/>
<evidence type="ECO:0000313" key="4">
    <source>
        <dbReference type="Proteomes" id="UP001374803"/>
    </source>
</evidence>
<protein>
    <submittedName>
        <fullName evidence="3">Uncharacterized protein</fullName>
    </submittedName>
</protein>
<feature type="chain" id="PRO_5046528219" evidence="2">
    <location>
        <begin position="20"/>
        <end position="122"/>
    </location>
</feature>
<sequence length="122" mass="13851">MNLPRPGLFGALAFFAALAPFTLTQCTVHTTPEPAYTTVYGAEVYSQPYVVYEGRPNYYVHDHWVYSTPQGWRTYRTPPPALERQRPYVQQAPPAYRQPAPPPAYRQPAYPAGRTPRAVRVP</sequence>
<name>A0ABZ2LFC7_9BACT</name>
<feature type="compositionally biased region" description="Low complexity" evidence="1">
    <location>
        <begin position="89"/>
        <end position="98"/>
    </location>
</feature>
<keyword evidence="2" id="KW-0732">Signal</keyword>
<reference evidence="3" key="1">
    <citation type="submission" date="2021-12" db="EMBL/GenBank/DDBJ databases">
        <title>Discovery of the Pendulisporaceae a myxobacterial family with distinct sporulation behavior and unique specialized metabolism.</title>
        <authorList>
            <person name="Garcia R."/>
            <person name="Popoff A."/>
            <person name="Bader C.D."/>
            <person name="Loehr J."/>
            <person name="Walesch S."/>
            <person name="Walt C."/>
            <person name="Boldt J."/>
            <person name="Bunk B."/>
            <person name="Haeckl F.J.F.P.J."/>
            <person name="Gunesch A.P."/>
            <person name="Birkelbach J."/>
            <person name="Nuebel U."/>
            <person name="Pietschmann T."/>
            <person name="Bach T."/>
            <person name="Mueller R."/>
        </authorList>
    </citation>
    <scope>NUCLEOTIDE SEQUENCE</scope>
    <source>
        <strain evidence="3">MSr11367</strain>
    </source>
</reference>
<evidence type="ECO:0000313" key="3">
    <source>
        <dbReference type="EMBL" id="WXB08249.1"/>
    </source>
</evidence>
<dbReference type="Proteomes" id="UP001374803">
    <property type="component" value="Chromosome"/>
</dbReference>
<feature type="signal peptide" evidence="2">
    <location>
        <begin position="1"/>
        <end position="19"/>
    </location>
</feature>
<evidence type="ECO:0000256" key="1">
    <source>
        <dbReference type="SAM" id="MobiDB-lite"/>
    </source>
</evidence>